<dbReference type="Proteomes" id="UP000035489">
    <property type="component" value="Unassembled WGS sequence"/>
</dbReference>
<dbReference type="AlphaFoldDB" id="A0A0H1RE30"/>
<feature type="signal peptide" evidence="1">
    <location>
        <begin position="1"/>
        <end position="19"/>
    </location>
</feature>
<dbReference type="OrthoDB" id="9808546at2"/>
<dbReference type="STRING" id="1225564.AA309_10090"/>
<feature type="chain" id="PRO_5002593238" evidence="1">
    <location>
        <begin position="20"/>
        <end position="150"/>
    </location>
</feature>
<keyword evidence="3" id="KW-1185">Reference proteome</keyword>
<gene>
    <name evidence="2" type="ORF">AA309_10090</name>
</gene>
<reference evidence="2 3" key="1">
    <citation type="submission" date="2015-05" db="EMBL/GenBank/DDBJ databases">
        <title>Draft genome sequence of Microvirga vignae strain BR3299, a novel nitrogen fixing bacteria isolated from Brazil semi-aired region.</title>
        <authorList>
            <person name="Zilli J.E."/>
            <person name="Passos S.R."/>
            <person name="Leite J."/>
            <person name="Baldani J.I."/>
            <person name="Xavier G.R."/>
            <person name="Rumjaneck N.G."/>
            <person name="Simoes-Araujo J.L."/>
        </authorList>
    </citation>
    <scope>NUCLEOTIDE SEQUENCE [LARGE SCALE GENOMIC DNA]</scope>
    <source>
        <strain evidence="2 3">BR3299</strain>
    </source>
</reference>
<accession>A0A0H1RE30</accession>
<sequence length="150" mass="16956">MKWLAALISCIVLSAPALSREINPAERRERAHELSLRQYDAGLPACADPAVLNDVASSFAKKERRFWNSEHRILAFEGVVQVAWRPWGLDYIPRRYCTGTVVVSDGYRHKVNFSIREDLGFIGIGWNTDSCVDGFDRNYAYAPHCKQAAP</sequence>
<evidence type="ECO:0000313" key="3">
    <source>
        <dbReference type="Proteomes" id="UP000035489"/>
    </source>
</evidence>
<name>A0A0H1RE30_9HYPH</name>
<evidence type="ECO:0000313" key="2">
    <source>
        <dbReference type="EMBL" id="KLK93324.1"/>
    </source>
</evidence>
<dbReference type="PATRIC" id="fig|1225564.3.peg.2663"/>
<organism evidence="2 3">
    <name type="scientific">Microvirga vignae</name>
    <dbReference type="NCBI Taxonomy" id="1225564"/>
    <lineage>
        <taxon>Bacteria</taxon>
        <taxon>Pseudomonadati</taxon>
        <taxon>Pseudomonadota</taxon>
        <taxon>Alphaproteobacteria</taxon>
        <taxon>Hyphomicrobiales</taxon>
        <taxon>Methylobacteriaceae</taxon>
        <taxon>Microvirga</taxon>
    </lineage>
</organism>
<evidence type="ECO:0000256" key="1">
    <source>
        <dbReference type="SAM" id="SignalP"/>
    </source>
</evidence>
<protein>
    <submittedName>
        <fullName evidence="2">Uncharacterized protein</fullName>
    </submittedName>
</protein>
<proteinExistence type="predicted"/>
<comment type="caution">
    <text evidence="2">The sequence shown here is derived from an EMBL/GenBank/DDBJ whole genome shotgun (WGS) entry which is preliminary data.</text>
</comment>
<dbReference type="EMBL" id="LCYG01000021">
    <property type="protein sequence ID" value="KLK93324.1"/>
    <property type="molecule type" value="Genomic_DNA"/>
</dbReference>
<keyword evidence="1" id="KW-0732">Signal</keyword>